<gene>
    <name evidence="1" type="ORF">WG66_6689</name>
</gene>
<evidence type="ECO:0000313" key="2">
    <source>
        <dbReference type="Proteomes" id="UP000054988"/>
    </source>
</evidence>
<dbReference type="AlphaFoldDB" id="A0A0W0FWK3"/>
<comment type="caution">
    <text evidence="1">The sequence shown here is derived from an EMBL/GenBank/DDBJ whole genome shotgun (WGS) entry which is preliminary data.</text>
</comment>
<dbReference type="eggNOG" id="ENOG502SH4D">
    <property type="taxonomic scope" value="Eukaryota"/>
</dbReference>
<accession>A0A0W0FWK3</accession>
<reference evidence="1 2" key="1">
    <citation type="submission" date="2015-12" db="EMBL/GenBank/DDBJ databases">
        <title>Draft genome sequence of Moniliophthora roreri, the causal agent of frosty pod rot of cacao.</title>
        <authorList>
            <person name="Aime M.C."/>
            <person name="Diaz-Valderrama J.R."/>
            <person name="Kijpornyongpan T."/>
            <person name="Phillips-Mora W."/>
        </authorList>
    </citation>
    <scope>NUCLEOTIDE SEQUENCE [LARGE SCALE GENOMIC DNA]</scope>
    <source>
        <strain evidence="1 2">MCA 2952</strain>
    </source>
</reference>
<organism evidence="1 2">
    <name type="scientific">Moniliophthora roreri</name>
    <name type="common">Frosty pod rot fungus</name>
    <name type="synonym">Monilia roreri</name>
    <dbReference type="NCBI Taxonomy" id="221103"/>
    <lineage>
        <taxon>Eukaryota</taxon>
        <taxon>Fungi</taxon>
        <taxon>Dikarya</taxon>
        <taxon>Basidiomycota</taxon>
        <taxon>Agaricomycotina</taxon>
        <taxon>Agaricomycetes</taxon>
        <taxon>Agaricomycetidae</taxon>
        <taxon>Agaricales</taxon>
        <taxon>Marasmiineae</taxon>
        <taxon>Marasmiaceae</taxon>
        <taxon>Moniliophthora</taxon>
    </lineage>
</organism>
<evidence type="ECO:0000313" key="1">
    <source>
        <dbReference type="EMBL" id="KTB40729.1"/>
    </source>
</evidence>
<protein>
    <recommendedName>
        <fullName evidence="3">F-box domain-containing protein</fullName>
    </recommendedName>
</protein>
<proteinExistence type="predicted"/>
<sequence>MQLLDLPIEILCSLPLYLRNIEDFTEASTTCRTLYRAFSTASPNTILRLTAASSPTFFSSHLLVAATARQVSDWALQSPSNTKALQKAFQGGIDGLLDFCVEKVGLSLEDIRRLHLVRFSLITSFSDKIDKMAGDQWYQTPDFWDGGVSEPWTILTDSDRAAYQIIIYGELFSSSMQAYLEPEKNLPRFELGVRLDYIKYCVPDWFCKGGYPGLEVLAVGPYSPQAEERLPEDQKVLRHILTCSRWRRLWQTVMHSIGPDFEVDWKQNLWFHAVQYQGLGGLEMLADEGVPDEWRTRLRKMYDQVSNLKETDKPGQTEIGKRQKRRVSHAPDFGEEVVVCRW</sequence>
<dbReference type="EMBL" id="LATX01001552">
    <property type="protein sequence ID" value="KTB40729.1"/>
    <property type="molecule type" value="Genomic_DNA"/>
</dbReference>
<evidence type="ECO:0008006" key="3">
    <source>
        <dbReference type="Google" id="ProtNLM"/>
    </source>
</evidence>
<dbReference type="Proteomes" id="UP000054988">
    <property type="component" value="Unassembled WGS sequence"/>
</dbReference>
<name>A0A0W0FWK3_MONRR</name>